<gene>
    <name evidence="2" type="ORF">TPAS_1119</name>
</gene>
<keyword evidence="3" id="KW-1185">Reference proteome</keyword>
<reference evidence="3" key="1">
    <citation type="submission" date="2016-04" db="EMBL/GenBank/DDBJ databases">
        <authorList>
            <person name="Strepis N."/>
        </authorList>
    </citation>
    <scope>NUCLEOTIDE SEQUENCE [LARGE SCALE GENOMIC DNA]</scope>
</reference>
<feature type="coiled-coil region" evidence="1">
    <location>
        <begin position="300"/>
        <end position="341"/>
    </location>
</feature>
<sequence length="1392" mass="161842">MEMRETAVNKTNKWVMNRTGIVNFWYYDEQYFEFADGKMLLRGSNGSGKSVTMQSLLPTLLDGKTDPTRLDSFGSRARKMEDYLLGEEQVSKIQERTGYLFLEFKRKEQDSYLTVGIGLQAKRGGSLGKWYFGITDGRRIGMDFSLFEELKREQLQPLSKRQLTNRIAEGGKVMSSQKEYQEFVNERIFGFDSLGQFEDCIKLLMELRSPKLSRAFTPTEIYKILTNSLPALKEDDLQPVSRTLEQIDASRERLGQFERESKAVGKIQQSYESLYEEKLRQLANRWLENDQMTKQKQAKIDADTAQRDELTSILAALQKEQEELEQNLLLWRQEQDELKQNEAYQLIEKGTQLKQSLESSKLALDIYSGRVSKKEQQVAETLNKLEDYIRNLERAEKELVALADEMAEHAEGSGYLVENEQHLADFERKTREHSFEFWKSKNLVYRDHLRYMVSLFKDLNAAVDVQKRIDKELGDIAEKLEADRKNERQWQGIFTDEKEKLISDFSHWQNQAHFTVPQTEYSEVLRRLEGLYAKTIRFTQVTEPIYRAANDEKQRISNVLLPIRSRMQSIRKTIAEHEKEMRAWKDEKDPIPERSKASQNYREQLAQASIAAEPFYSCVDFRSNLADEKRNAIESALMETGFLDALLSEEKLVLEGDRQLLPNPQFFTQTLADYLVPDSSGRSVDAGYVQDILQSIEVIDGGEFESTAPIISEDGSYRLFSLRGKADTDYRASYIGKASRERYRMEKIRSLEEEIERLDAELQTTLVEESGLLATMNAVDADLTLLPDDKELAFANHNILEMEMEISRGESELERKQRELQEIKNKADNLRITLHQSAKGNTIGFTLAEYEGAEKSFDYYQLSFQNWTEVTRKKSYIADNSAETEKQLNMLREDFQESLADYDEEAANQHKLERLLDSNLELQKINNVAEITERIESCIRNITDGEGRRKTIQQEQHDHGTKYTVIKMNLKQLEEQIRFDKPYTQLWRDTFAKEIARYGKGGDKSLTALAEDYLINWANQENRLVQLEGNLDAIHRQMESDLIDYRPKIIQEQIVTEPTWFNEFEAQEFRDKMEIWHHANQIRIYQVNSEGAWRSPNDLKKSLEDQIEKTKLVLRKDDKELFEQIIFHSIGNVLRTLIGNAQKWVSKMNDILEHQDNSSGLTLSIRWKPNAADSDESLSTARLVELLRKDRNIMKESDRDAIKQHFQDRIEQAKLMRDESNGEDSLYQVLQEVLDYRKWFSFELWHHRKNEVMKELSNNKFNQFSGGEKAIAMYLPLFTAMYSRYQDAGKDAPYIITLDEAFAGIDDLNIAELFKATEQLEFNYMMNSQALYGEYQTVSSLNTYELIRPKNAPTVSTIQYHWDGKVKTLLLPDEVDLYEDADPESAGGGQAG</sequence>
<proteinExistence type="predicted"/>
<dbReference type="InterPro" id="IPR027417">
    <property type="entry name" value="P-loop_NTPase"/>
</dbReference>
<evidence type="ECO:0000313" key="2">
    <source>
        <dbReference type="EMBL" id="SLM51443.1"/>
    </source>
</evidence>
<dbReference type="EMBL" id="FWEY01000002">
    <property type="protein sequence ID" value="SLM51443.1"/>
    <property type="molecule type" value="Genomic_DNA"/>
</dbReference>
<dbReference type="STRING" id="43064.SAMN04488086_101313"/>
<protein>
    <recommendedName>
        <fullName evidence="4">TIGR02680 family protein</fullName>
    </recommendedName>
</protein>
<evidence type="ECO:0000256" key="1">
    <source>
        <dbReference type="SAM" id="Coils"/>
    </source>
</evidence>
<dbReference type="Pfam" id="PF13558">
    <property type="entry name" value="SbcC_Walker_B"/>
    <property type="match status" value="1"/>
</dbReference>
<dbReference type="SUPFAM" id="SSF52540">
    <property type="entry name" value="P-loop containing nucleoside triphosphate hydrolases"/>
    <property type="match status" value="1"/>
</dbReference>
<feature type="coiled-coil region" evidence="1">
    <location>
        <begin position="371"/>
        <end position="412"/>
    </location>
</feature>
<evidence type="ECO:0008006" key="4">
    <source>
        <dbReference type="Google" id="ProtNLM"/>
    </source>
</evidence>
<accession>A0A1W1IF95</accession>
<dbReference type="Proteomes" id="UP000195985">
    <property type="component" value="Unassembled WGS sequence"/>
</dbReference>
<organism evidence="2 3">
    <name type="scientific">Trichococcus pasteurii</name>
    <dbReference type="NCBI Taxonomy" id="43064"/>
    <lineage>
        <taxon>Bacteria</taxon>
        <taxon>Bacillati</taxon>
        <taxon>Bacillota</taxon>
        <taxon>Bacilli</taxon>
        <taxon>Lactobacillales</taxon>
        <taxon>Carnobacteriaceae</taxon>
        <taxon>Trichococcus</taxon>
    </lineage>
</organism>
<evidence type="ECO:0000313" key="3">
    <source>
        <dbReference type="Proteomes" id="UP000195985"/>
    </source>
</evidence>
<keyword evidence="1" id="KW-0175">Coiled coil</keyword>
<dbReference type="InterPro" id="IPR013496">
    <property type="entry name" value="CHP02680"/>
</dbReference>
<name>A0A1W1IF95_9LACT</name>
<dbReference type="NCBIfam" id="TIGR02680">
    <property type="entry name" value="TIGR02680 family protein"/>
    <property type="match status" value="1"/>
</dbReference>
<feature type="coiled-coil region" evidence="1">
    <location>
        <begin position="799"/>
        <end position="833"/>
    </location>
</feature>